<evidence type="ECO:0000256" key="2">
    <source>
        <dbReference type="SAM" id="Coils"/>
    </source>
</evidence>
<organism evidence="4">
    <name type="scientific">Eutreptiella gymnastica</name>
    <dbReference type="NCBI Taxonomy" id="73025"/>
    <lineage>
        <taxon>Eukaryota</taxon>
        <taxon>Discoba</taxon>
        <taxon>Euglenozoa</taxon>
        <taxon>Euglenida</taxon>
        <taxon>Spirocuta</taxon>
        <taxon>Euglenophyceae</taxon>
        <taxon>Eutreptiales</taxon>
        <taxon>Eutreptiaceae</taxon>
        <taxon>Eutreptiella</taxon>
    </lineage>
</organism>
<comment type="similarity">
    <text evidence="1">Belongs to the FAM227 family.</text>
</comment>
<feature type="compositionally biased region" description="Polar residues" evidence="3">
    <location>
        <begin position="1"/>
        <end position="12"/>
    </location>
</feature>
<proteinExistence type="inferred from homology"/>
<dbReference type="Pfam" id="PF14922">
    <property type="entry name" value="FWWh"/>
    <property type="match status" value="1"/>
</dbReference>
<evidence type="ECO:0000313" key="4">
    <source>
        <dbReference type="EMBL" id="CAD9009219.1"/>
    </source>
</evidence>
<sequence length="734" mass="81967">MADTTSRTSSAKSSHRVAPSMAPTSLVPPSLGLSESAKQASAFLTDVAVEEVGSNTLNPTELRYPGFIDDKFPGDIPVKTAINDTLGAQGKAMKSQISQSVVNTLYDPRTKKMLLAAFWYFVLGYFQNKTGDEIDELYGEIADNYMQLFISLGMGDGIPANHRDNENSNPNAHKPFDPRAFLDKDRILGCFPDLCSQVIYNVLCTLYSRGGEGRVPLGPEFKKYLLARVTQMMTGIELTFPQVSHWPAFALRPIGSTVKLKKKKPKAKKPMKILGMLKGAPTDMSSPLARWKRAAKGATFHSQVAELKEEFDQISNKAKLREHALQKAIEAAVRKSQQLVPTLELHPRPWFEQGKPIVPKANIAGVEDEDTVHIKTKNLLIEERSPLLKYFADSKQIHLNRQSEAKITTAMPSEVDVMGRPIVYQPAAKKAVANSRSMLAEDREQEKTYNVAKTEEVQLLTRKLRALEADRKALINLIIIESASSSERSLKITVDTKRWLRQLEAEKDRPIGDPADISNCLTRYASVTIHIAQHLHEFPAFERERLMHASFRVHRRALQLQKELESRAHHDVDFLNIIACLADATKAPVVDPKQVSSYIDAGYKGQVPRPPGMKPALRREGAQLDVRAKPPERGWERVNKPESHASPPQSPRKDTDDDESTESSPTKAESVHLVVAPPSGHPIPHKPQRQHLLMTEMQKRQLSPVPLNALPPIPPFALLSLRSRQQKKVSVRTI</sequence>
<keyword evidence="2" id="KW-0175">Coiled coil</keyword>
<evidence type="ECO:0000256" key="3">
    <source>
        <dbReference type="SAM" id="MobiDB-lite"/>
    </source>
</evidence>
<reference evidence="4" key="1">
    <citation type="submission" date="2021-01" db="EMBL/GenBank/DDBJ databases">
        <authorList>
            <person name="Corre E."/>
            <person name="Pelletier E."/>
            <person name="Niang G."/>
            <person name="Scheremetjew M."/>
            <person name="Finn R."/>
            <person name="Kale V."/>
            <person name="Holt S."/>
            <person name="Cochrane G."/>
            <person name="Meng A."/>
            <person name="Brown T."/>
            <person name="Cohen L."/>
        </authorList>
    </citation>
    <scope>NUCLEOTIDE SEQUENCE</scope>
    <source>
        <strain evidence="4">NIES-381</strain>
    </source>
</reference>
<name>A0A7S1IE92_9EUGL</name>
<dbReference type="AlphaFoldDB" id="A0A7S1IE92"/>
<feature type="compositionally biased region" description="Basic and acidic residues" evidence="3">
    <location>
        <begin position="617"/>
        <end position="643"/>
    </location>
</feature>
<dbReference type="EMBL" id="HBGA01055142">
    <property type="protein sequence ID" value="CAD9009219.1"/>
    <property type="molecule type" value="Transcribed_RNA"/>
</dbReference>
<feature type="coiled-coil region" evidence="2">
    <location>
        <begin position="450"/>
        <end position="477"/>
    </location>
</feature>
<evidence type="ECO:0000256" key="1">
    <source>
        <dbReference type="ARBA" id="ARBA00008666"/>
    </source>
</evidence>
<gene>
    <name evidence="4" type="ORF">EGYM00392_LOCUS20313</name>
</gene>
<protein>
    <submittedName>
        <fullName evidence="4">Uncharacterized protein</fullName>
    </submittedName>
</protein>
<feature type="region of interest" description="Disordered" evidence="3">
    <location>
        <begin position="1"/>
        <end position="30"/>
    </location>
</feature>
<accession>A0A7S1IE92</accession>
<dbReference type="InterPro" id="IPR029417">
    <property type="entry name" value="FAM227"/>
</dbReference>
<feature type="region of interest" description="Disordered" evidence="3">
    <location>
        <begin position="601"/>
        <end position="669"/>
    </location>
</feature>